<dbReference type="PRINTS" id="PR01001">
    <property type="entry name" value="FADG3PDH"/>
</dbReference>
<evidence type="ECO:0000256" key="2">
    <source>
        <dbReference type="ARBA" id="ARBA00007330"/>
    </source>
</evidence>
<sequence length="541" mass="58816">MVDSQLNAHSREQAIAQMSAGKIFDVLVIGGGINGAGIALEAASRGLQVCLVEAQDWGEGTSSRTKGIIHGGISWLENNQLRQIAKVANERGIILQKTAPHLVKLMPFIWPIEKGLKGRIRQLGIAFLHDMIIRAGVRGAVPPPRACGVKEAVRAFPSFAKSPSAGALRFFDAVVTDTRLVIAVLRTARQYGAVVASHLQATKILRDASQKVNGAQVVDQLQPDRQFRIRARHTVLATGPWVASSSLQMSPDLADKVHLEKGINIAVPRQAIRGSTGVCLSSGGHLLSLVPRRTHWIIGTDYRAFAGDKAKPPVSEQEIAALLEQVNEHLAVPLRRDQVVAAWAGVRHLIADRDHPQGEPMRWPHILDVGSGITAIFGGAMTLYRLTAERTVDQILAHLGKWQPSRTAKLPLVGAAGYTKLWNTRYSVAANSGIDSVHVASLLNRYGDEAEMLLAKIRTDPQMGQTIPGAQERLKVEIFWALQAEGALTLTDVIERRLMLGRRHQDDGKEAAPAIAEVVADVCGWDSAKKEAELNSFFARH</sequence>
<dbReference type="PANTHER" id="PTHR11985">
    <property type="entry name" value="GLYCEROL-3-PHOSPHATE DEHYDROGENASE"/>
    <property type="match status" value="1"/>
</dbReference>
<protein>
    <recommendedName>
        <fullName evidence="11">Glycerol-3-phosphate dehydrogenase/oxidase</fullName>
    </recommendedName>
</protein>
<dbReference type="Pfam" id="PF01266">
    <property type="entry name" value="DAO"/>
    <property type="match status" value="1"/>
</dbReference>
<proteinExistence type="inferred from homology"/>
<evidence type="ECO:0000313" key="10">
    <source>
        <dbReference type="Proteomes" id="UP000235122"/>
    </source>
</evidence>
<evidence type="ECO:0000256" key="4">
    <source>
        <dbReference type="ARBA" id="ARBA00022798"/>
    </source>
</evidence>
<dbReference type="InterPro" id="IPR038299">
    <property type="entry name" value="DAO_C_sf"/>
</dbReference>
<dbReference type="EMBL" id="PKKO01000003">
    <property type="protein sequence ID" value="PKY72247.1"/>
    <property type="molecule type" value="Genomic_DNA"/>
</dbReference>
<dbReference type="InterPro" id="IPR036188">
    <property type="entry name" value="FAD/NAD-bd_sf"/>
</dbReference>
<keyword evidence="10" id="KW-1185">Reference proteome</keyword>
<keyword evidence="6" id="KW-0560">Oxidoreductase</keyword>
<comment type="similarity">
    <text evidence="2">Belongs to the FAD-dependent glycerol-3-phosphate dehydrogenase family.</text>
</comment>
<dbReference type="AlphaFoldDB" id="A0A2I1IMB0"/>
<reference evidence="9 10" key="1">
    <citation type="submission" date="2017-12" db="EMBL/GenBank/DDBJ databases">
        <title>Phylogenetic diversity of female urinary microbiome.</title>
        <authorList>
            <person name="Thomas-White K."/>
            <person name="Wolfe A.J."/>
        </authorList>
    </citation>
    <scope>NUCLEOTIDE SEQUENCE [LARGE SCALE GENOMIC DNA]</scope>
    <source>
        <strain evidence="9 10">UMB0402</strain>
    </source>
</reference>
<dbReference type="GO" id="GO:0004368">
    <property type="term" value="F:glycerol-3-phosphate dehydrogenase (quinone) activity"/>
    <property type="evidence" value="ECO:0007669"/>
    <property type="project" value="InterPro"/>
</dbReference>
<evidence type="ECO:0000259" key="8">
    <source>
        <dbReference type="Pfam" id="PF16901"/>
    </source>
</evidence>
<comment type="cofactor">
    <cofactor evidence="1">
        <name>FAD</name>
        <dbReference type="ChEBI" id="CHEBI:57692"/>
    </cofactor>
</comment>
<comment type="caution">
    <text evidence="9">The sequence shown here is derived from an EMBL/GenBank/DDBJ whole genome shotgun (WGS) entry which is preliminary data.</text>
</comment>
<dbReference type="Gene3D" id="3.50.50.60">
    <property type="entry name" value="FAD/NAD(P)-binding domain"/>
    <property type="match status" value="1"/>
</dbReference>
<dbReference type="InterPro" id="IPR031656">
    <property type="entry name" value="DAO_C"/>
</dbReference>
<evidence type="ECO:0008006" key="11">
    <source>
        <dbReference type="Google" id="ProtNLM"/>
    </source>
</evidence>
<dbReference type="Gene3D" id="3.30.9.10">
    <property type="entry name" value="D-Amino Acid Oxidase, subunit A, domain 2"/>
    <property type="match status" value="1"/>
</dbReference>
<evidence type="ECO:0000256" key="3">
    <source>
        <dbReference type="ARBA" id="ARBA00022630"/>
    </source>
</evidence>
<dbReference type="STRING" id="33007.HMPREF3198_00168"/>
<dbReference type="Pfam" id="PF16901">
    <property type="entry name" value="DAO_C"/>
    <property type="match status" value="1"/>
</dbReference>
<organism evidence="9 10">
    <name type="scientific">Winkia neuii</name>
    <dbReference type="NCBI Taxonomy" id="33007"/>
    <lineage>
        <taxon>Bacteria</taxon>
        <taxon>Bacillati</taxon>
        <taxon>Actinomycetota</taxon>
        <taxon>Actinomycetes</taxon>
        <taxon>Actinomycetales</taxon>
        <taxon>Actinomycetaceae</taxon>
        <taxon>Winkia</taxon>
    </lineage>
</organism>
<accession>A0A2I1IMB0</accession>
<evidence type="ECO:0000259" key="7">
    <source>
        <dbReference type="Pfam" id="PF01266"/>
    </source>
</evidence>
<keyword evidence="5" id="KW-0274">FAD</keyword>
<dbReference type="Proteomes" id="UP000235122">
    <property type="component" value="Unassembled WGS sequence"/>
</dbReference>
<evidence type="ECO:0000256" key="5">
    <source>
        <dbReference type="ARBA" id="ARBA00022827"/>
    </source>
</evidence>
<feature type="domain" description="FAD dependent oxidoreductase" evidence="7">
    <location>
        <begin position="25"/>
        <end position="381"/>
    </location>
</feature>
<evidence type="ECO:0000256" key="6">
    <source>
        <dbReference type="ARBA" id="ARBA00023002"/>
    </source>
</evidence>
<keyword evidence="3" id="KW-0285">Flavoprotein</keyword>
<name>A0A2I1IMB0_9ACTO</name>
<keyword evidence="4" id="KW-0319">Glycerol metabolism</keyword>
<evidence type="ECO:0000256" key="1">
    <source>
        <dbReference type="ARBA" id="ARBA00001974"/>
    </source>
</evidence>
<evidence type="ECO:0000313" key="9">
    <source>
        <dbReference type="EMBL" id="PKY72247.1"/>
    </source>
</evidence>
<feature type="domain" description="Alpha-glycerophosphate oxidase C-terminal" evidence="8">
    <location>
        <begin position="405"/>
        <end position="530"/>
    </location>
</feature>
<dbReference type="RefSeq" id="WP_101634626.1">
    <property type="nucleotide sequence ID" value="NZ_PKKO01000003.1"/>
</dbReference>
<dbReference type="InterPro" id="IPR000447">
    <property type="entry name" value="G3P_DH_FAD-dep"/>
</dbReference>
<dbReference type="SUPFAM" id="SSF51905">
    <property type="entry name" value="FAD/NAD(P)-binding domain"/>
    <property type="match status" value="1"/>
</dbReference>
<gene>
    <name evidence="9" type="ORF">CYJ19_05190</name>
</gene>
<dbReference type="PANTHER" id="PTHR11985:SF35">
    <property type="entry name" value="ANAEROBIC GLYCEROL-3-PHOSPHATE DEHYDROGENASE SUBUNIT A"/>
    <property type="match status" value="1"/>
</dbReference>
<dbReference type="GO" id="GO:0046168">
    <property type="term" value="P:glycerol-3-phosphate catabolic process"/>
    <property type="evidence" value="ECO:0007669"/>
    <property type="project" value="TreeGrafter"/>
</dbReference>
<dbReference type="InterPro" id="IPR006076">
    <property type="entry name" value="FAD-dep_OxRdtase"/>
</dbReference>
<dbReference type="GO" id="GO:0006071">
    <property type="term" value="P:glycerol metabolic process"/>
    <property type="evidence" value="ECO:0007669"/>
    <property type="project" value="UniProtKB-KW"/>
</dbReference>
<dbReference type="Gene3D" id="1.10.8.870">
    <property type="entry name" value="Alpha-glycerophosphate oxidase, cap domain"/>
    <property type="match status" value="1"/>
</dbReference>